<gene>
    <name evidence="1" type="ORF">CLUMA_CG004975</name>
</gene>
<sequence>MTMRIITDALHQTLMILVFKTEMFFQRPFHYKEGQLKTFRDVSKGDTICVHCHNTPSGKTLQLNI</sequence>
<reference evidence="1 2" key="1">
    <citation type="submission" date="2015-04" db="EMBL/GenBank/DDBJ databases">
        <authorList>
            <person name="Syromyatnikov M.Y."/>
            <person name="Popov V.N."/>
        </authorList>
    </citation>
    <scope>NUCLEOTIDE SEQUENCE [LARGE SCALE GENOMIC DNA]</scope>
</reference>
<dbReference type="AlphaFoldDB" id="A0A1J1HYU7"/>
<name>A0A1J1HYU7_9DIPT</name>
<evidence type="ECO:0000313" key="2">
    <source>
        <dbReference type="Proteomes" id="UP000183832"/>
    </source>
</evidence>
<evidence type="ECO:0000313" key="1">
    <source>
        <dbReference type="EMBL" id="CRK91297.1"/>
    </source>
</evidence>
<keyword evidence="2" id="KW-1185">Reference proteome</keyword>
<dbReference type="EMBL" id="CVRI01000020">
    <property type="protein sequence ID" value="CRK91297.1"/>
    <property type="molecule type" value="Genomic_DNA"/>
</dbReference>
<protein>
    <submittedName>
        <fullName evidence="1">CLUMA_CG004975, isoform A</fullName>
    </submittedName>
</protein>
<proteinExistence type="predicted"/>
<organism evidence="1 2">
    <name type="scientific">Clunio marinus</name>
    <dbReference type="NCBI Taxonomy" id="568069"/>
    <lineage>
        <taxon>Eukaryota</taxon>
        <taxon>Metazoa</taxon>
        <taxon>Ecdysozoa</taxon>
        <taxon>Arthropoda</taxon>
        <taxon>Hexapoda</taxon>
        <taxon>Insecta</taxon>
        <taxon>Pterygota</taxon>
        <taxon>Neoptera</taxon>
        <taxon>Endopterygota</taxon>
        <taxon>Diptera</taxon>
        <taxon>Nematocera</taxon>
        <taxon>Chironomoidea</taxon>
        <taxon>Chironomidae</taxon>
        <taxon>Clunio</taxon>
    </lineage>
</organism>
<accession>A0A1J1HYU7</accession>
<dbReference type="Proteomes" id="UP000183832">
    <property type="component" value="Unassembled WGS sequence"/>
</dbReference>